<comment type="caution">
    <text evidence="1">The sequence shown here is derived from an EMBL/GenBank/DDBJ whole genome shotgun (WGS) entry which is preliminary data.</text>
</comment>
<dbReference type="AlphaFoldDB" id="A0A433QC05"/>
<sequence>MAVWSSWNCSSTASLPVSMTHSFPTDWVAPLKLKCENVEKYELERSRWKVEMLQAEKQVLATGNAIIQMDVIQKKFADASRPTIRKHIQDEKVKTEDKGAEKQPLVRLDIDDARSIDTFDANSDKETGDILVVITMRSAFTMTMKSSSTMKTFSDDLPEECEVEVELGKAKVEQDWKKWSADLRQAAKKSVHDHCPENRGIIRCGPGIRCYNWMSKKLYQVLQSSLTSADGAPFTEYSSYITDVVLNQREPCAYAGQRPSYRERRF</sequence>
<reference evidence="1 2" key="1">
    <citation type="journal article" date="2018" name="New Phytol.">
        <title>Phylogenomics of Endogonaceae and evolution of mycorrhizas within Mucoromycota.</title>
        <authorList>
            <person name="Chang Y."/>
            <person name="Desiro A."/>
            <person name="Na H."/>
            <person name="Sandor L."/>
            <person name="Lipzen A."/>
            <person name="Clum A."/>
            <person name="Barry K."/>
            <person name="Grigoriev I.V."/>
            <person name="Martin F.M."/>
            <person name="Stajich J.E."/>
            <person name="Smith M.E."/>
            <person name="Bonito G."/>
            <person name="Spatafora J.W."/>
        </authorList>
    </citation>
    <scope>NUCLEOTIDE SEQUENCE [LARGE SCALE GENOMIC DNA]</scope>
    <source>
        <strain evidence="1 2">AD002</strain>
    </source>
</reference>
<accession>A0A433QC05</accession>
<dbReference type="EMBL" id="RBNJ01008759">
    <property type="protein sequence ID" value="RUS27269.1"/>
    <property type="molecule type" value="Genomic_DNA"/>
</dbReference>
<evidence type="ECO:0000313" key="2">
    <source>
        <dbReference type="Proteomes" id="UP000274822"/>
    </source>
</evidence>
<protein>
    <submittedName>
        <fullName evidence="1">Uncharacterized protein</fullName>
    </submittedName>
</protein>
<keyword evidence="2" id="KW-1185">Reference proteome</keyword>
<proteinExistence type="predicted"/>
<dbReference type="Proteomes" id="UP000274822">
    <property type="component" value="Unassembled WGS sequence"/>
</dbReference>
<evidence type="ECO:0000313" key="1">
    <source>
        <dbReference type="EMBL" id="RUS27269.1"/>
    </source>
</evidence>
<gene>
    <name evidence="1" type="ORF">BC938DRAFT_483495</name>
</gene>
<organism evidence="1 2">
    <name type="scientific">Jimgerdemannia flammicorona</name>
    <dbReference type="NCBI Taxonomy" id="994334"/>
    <lineage>
        <taxon>Eukaryota</taxon>
        <taxon>Fungi</taxon>
        <taxon>Fungi incertae sedis</taxon>
        <taxon>Mucoromycota</taxon>
        <taxon>Mucoromycotina</taxon>
        <taxon>Endogonomycetes</taxon>
        <taxon>Endogonales</taxon>
        <taxon>Endogonaceae</taxon>
        <taxon>Jimgerdemannia</taxon>
    </lineage>
</organism>
<name>A0A433QC05_9FUNG</name>